<feature type="non-terminal residue" evidence="2">
    <location>
        <position position="135"/>
    </location>
</feature>
<gene>
    <name evidence="2" type="ORF">DERYTH_LOCUS27968</name>
</gene>
<sequence>KFQLMCIAYYFGSEEVRRDDVKWKQNGVKVLIKEDYDGVMKGKEITLDDVENVNKVSYSKLDYINETQNYYEYILRVYKEGLKHDSIELVKQELKLLKEEVGLIKNLYEKEVKSLRQEFDSFKKSIEEQKKIDTL</sequence>
<evidence type="ECO:0000313" key="3">
    <source>
        <dbReference type="Proteomes" id="UP000789405"/>
    </source>
</evidence>
<evidence type="ECO:0000313" key="2">
    <source>
        <dbReference type="EMBL" id="CAG8825778.1"/>
    </source>
</evidence>
<keyword evidence="1" id="KW-0175">Coiled coil</keyword>
<protein>
    <submittedName>
        <fullName evidence="2">1176_t:CDS:1</fullName>
    </submittedName>
</protein>
<organism evidence="2 3">
    <name type="scientific">Dentiscutata erythropus</name>
    <dbReference type="NCBI Taxonomy" id="1348616"/>
    <lineage>
        <taxon>Eukaryota</taxon>
        <taxon>Fungi</taxon>
        <taxon>Fungi incertae sedis</taxon>
        <taxon>Mucoromycota</taxon>
        <taxon>Glomeromycotina</taxon>
        <taxon>Glomeromycetes</taxon>
        <taxon>Diversisporales</taxon>
        <taxon>Gigasporaceae</taxon>
        <taxon>Dentiscutata</taxon>
    </lineage>
</organism>
<keyword evidence="3" id="KW-1185">Reference proteome</keyword>
<name>A0A9N9KF02_9GLOM</name>
<dbReference type="OrthoDB" id="10499340at2759"/>
<proteinExistence type="predicted"/>
<feature type="coiled-coil region" evidence="1">
    <location>
        <begin position="87"/>
        <end position="132"/>
    </location>
</feature>
<feature type="non-terminal residue" evidence="2">
    <location>
        <position position="1"/>
    </location>
</feature>
<dbReference type="EMBL" id="CAJVPY010067033">
    <property type="protein sequence ID" value="CAG8825778.1"/>
    <property type="molecule type" value="Genomic_DNA"/>
</dbReference>
<reference evidence="2" key="1">
    <citation type="submission" date="2021-06" db="EMBL/GenBank/DDBJ databases">
        <authorList>
            <person name="Kallberg Y."/>
            <person name="Tangrot J."/>
            <person name="Rosling A."/>
        </authorList>
    </citation>
    <scope>NUCLEOTIDE SEQUENCE</scope>
    <source>
        <strain evidence="2">MA453B</strain>
    </source>
</reference>
<dbReference type="Proteomes" id="UP000789405">
    <property type="component" value="Unassembled WGS sequence"/>
</dbReference>
<comment type="caution">
    <text evidence="2">The sequence shown here is derived from an EMBL/GenBank/DDBJ whole genome shotgun (WGS) entry which is preliminary data.</text>
</comment>
<evidence type="ECO:0000256" key="1">
    <source>
        <dbReference type="SAM" id="Coils"/>
    </source>
</evidence>
<dbReference type="AlphaFoldDB" id="A0A9N9KF02"/>
<accession>A0A9N9KF02</accession>